<accession>A0A839ESP1</accession>
<dbReference type="EMBL" id="JACGXL010000002">
    <property type="protein sequence ID" value="MBA8887467.1"/>
    <property type="molecule type" value="Genomic_DNA"/>
</dbReference>
<evidence type="ECO:0000256" key="1">
    <source>
        <dbReference type="SAM" id="Phobius"/>
    </source>
</evidence>
<keyword evidence="1" id="KW-0472">Membrane</keyword>
<dbReference type="RefSeq" id="WP_182530534.1">
    <property type="nucleotide sequence ID" value="NZ_JACGXL010000002.1"/>
</dbReference>
<feature type="transmembrane region" description="Helical" evidence="1">
    <location>
        <begin position="85"/>
        <end position="104"/>
    </location>
</feature>
<feature type="transmembrane region" description="Helical" evidence="1">
    <location>
        <begin position="202"/>
        <end position="224"/>
    </location>
</feature>
<dbReference type="PANTHER" id="PTHR42208">
    <property type="entry name" value="HEAVY METAL TRANSPORTER-RELATED"/>
    <property type="match status" value="1"/>
</dbReference>
<feature type="transmembrane region" description="Helical" evidence="1">
    <location>
        <begin position="57"/>
        <end position="78"/>
    </location>
</feature>
<evidence type="ECO:0000259" key="2">
    <source>
        <dbReference type="Pfam" id="PF13386"/>
    </source>
</evidence>
<gene>
    <name evidence="3" type="ORF">FHW12_001681</name>
</gene>
<evidence type="ECO:0000313" key="4">
    <source>
        <dbReference type="Proteomes" id="UP000550401"/>
    </source>
</evidence>
<dbReference type="Proteomes" id="UP000550401">
    <property type="component" value="Unassembled WGS sequence"/>
</dbReference>
<evidence type="ECO:0000313" key="3">
    <source>
        <dbReference type="EMBL" id="MBA8887467.1"/>
    </source>
</evidence>
<reference evidence="3 4" key="1">
    <citation type="submission" date="2020-07" db="EMBL/GenBank/DDBJ databases">
        <title>Genomic Encyclopedia of Type Strains, Phase IV (KMG-V): Genome sequencing to study the core and pangenomes of soil and plant-associated prokaryotes.</title>
        <authorList>
            <person name="Whitman W."/>
        </authorList>
    </citation>
    <scope>NUCLEOTIDE SEQUENCE [LARGE SCALE GENOMIC DNA]</scope>
    <source>
        <strain evidence="3 4">RH2WT43</strain>
    </source>
</reference>
<protein>
    <recommendedName>
        <fullName evidence="2">Urease accessory protein UreH-like transmembrane domain-containing protein</fullName>
    </recommendedName>
</protein>
<comment type="caution">
    <text evidence="3">The sequence shown here is derived from an EMBL/GenBank/DDBJ whole genome shotgun (WGS) entry which is preliminary data.</text>
</comment>
<keyword evidence="1" id="KW-0812">Transmembrane</keyword>
<feature type="transmembrane region" description="Helical" evidence="1">
    <location>
        <begin position="138"/>
        <end position="162"/>
    </location>
</feature>
<dbReference type="Pfam" id="PF13386">
    <property type="entry name" value="DsbD_2"/>
    <property type="match status" value="1"/>
</dbReference>
<keyword evidence="4" id="KW-1185">Reference proteome</keyword>
<proteinExistence type="predicted"/>
<organism evidence="3 4">
    <name type="scientific">Dokdonella fugitiva</name>
    <dbReference type="NCBI Taxonomy" id="328517"/>
    <lineage>
        <taxon>Bacteria</taxon>
        <taxon>Pseudomonadati</taxon>
        <taxon>Pseudomonadota</taxon>
        <taxon>Gammaproteobacteria</taxon>
        <taxon>Lysobacterales</taxon>
        <taxon>Rhodanobacteraceae</taxon>
        <taxon>Dokdonella</taxon>
    </lineage>
</organism>
<feature type="domain" description="Urease accessory protein UreH-like transmembrane" evidence="2">
    <location>
        <begin position="10"/>
        <end position="214"/>
    </location>
</feature>
<sequence>MSASITIGAAAFAGLVASAHCVAMCGGIAGALGMVSARGADGRARRDLLVAYQAGRIASYALAGFVAGAIGDGLLHWLDADRVRVALRLATAAAIAATALSLLWRRRAPGLALGLRLWPRLSRLGVRLLPVTDPSRAFAFGTIWGWMPCGLAYSMLLVAALAGSALDASATMLAFGLGTAPAMLATAWGFPRVARAMARTHVRRAAGLVLLACGMLVAIGPWLAPYLPAHAWLSFDCIAPAR</sequence>
<keyword evidence="1" id="KW-1133">Transmembrane helix</keyword>
<dbReference type="InterPro" id="IPR039447">
    <property type="entry name" value="UreH-like_TM_dom"/>
</dbReference>
<feature type="transmembrane region" description="Helical" evidence="1">
    <location>
        <begin position="168"/>
        <end position="190"/>
    </location>
</feature>
<name>A0A839ESP1_9GAMM</name>
<dbReference type="PANTHER" id="PTHR42208:SF1">
    <property type="entry name" value="HEAVY METAL TRANSPORTER"/>
    <property type="match status" value="1"/>
</dbReference>
<dbReference type="AlphaFoldDB" id="A0A839ESP1"/>